<dbReference type="CDD" id="cd02440">
    <property type="entry name" value="AdoMet_MTases"/>
    <property type="match status" value="1"/>
</dbReference>
<evidence type="ECO:0000259" key="6">
    <source>
        <dbReference type="SMART" id="SM00470"/>
    </source>
</evidence>
<evidence type="ECO:0000256" key="2">
    <source>
        <dbReference type="ARBA" id="ARBA00022603"/>
    </source>
</evidence>
<dbReference type="EMBL" id="LT962688">
    <property type="protein sequence ID" value="SOR32036.1"/>
    <property type="molecule type" value="Genomic_DNA"/>
</dbReference>
<dbReference type="GO" id="GO:0008170">
    <property type="term" value="F:N-methyltransferase activity"/>
    <property type="evidence" value="ECO:0007669"/>
    <property type="project" value="InterPro"/>
</dbReference>
<evidence type="ECO:0000256" key="5">
    <source>
        <dbReference type="RuleBase" id="RU362026"/>
    </source>
</evidence>
<organism evidence="7 8">
    <name type="scientific">Methylorubrum extorquens</name>
    <name type="common">Methylobacterium dichloromethanicum</name>
    <name type="synonym">Methylobacterium extorquens</name>
    <dbReference type="NCBI Taxonomy" id="408"/>
    <lineage>
        <taxon>Bacteria</taxon>
        <taxon>Pseudomonadati</taxon>
        <taxon>Pseudomonadota</taxon>
        <taxon>Alphaproteobacteria</taxon>
        <taxon>Hyphomicrobiales</taxon>
        <taxon>Methylobacteriaceae</taxon>
        <taxon>Methylorubrum</taxon>
    </lineage>
</organism>
<gene>
    <name evidence="7" type="ORF">TK0001_5470</name>
</gene>
<dbReference type="Pfam" id="PF02195">
    <property type="entry name" value="ParB_N"/>
    <property type="match status" value="1"/>
</dbReference>
<dbReference type="InterPro" id="IPR001091">
    <property type="entry name" value="RM_Methyltransferase"/>
</dbReference>
<dbReference type="InterPro" id="IPR036086">
    <property type="entry name" value="ParB/Sulfiredoxin_sf"/>
</dbReference>
<dbReference type="Gene3D" id="3.40.50.150">
    <property type="entry name" value="Vaccinia Virus protein VP39"/>
    <property type="match status" value="1"/>
</dbReference>
<dbReference type="PIRSF" id="PIRSF036758">
    <property type="entry name" value="Aden_M_ParB"/>
    <property type="match status" value="1"/>
</dbReference>
<dbReference type="AlphaFoldDB" id="A0A2N9AXJ2"/>
<keyword evidence="2 7" id="KW-0489">Methyltransferase</keyword>
<dbReference type="PROSITE" id="PS00092">
    <property type="entry name" value="N6_MTASE"/>
    <property type="match status" value="1"/>
</dbReference>
<dbReference type="Proteomes" id="UP000233769">
    <property type="component" value="Chromosome tk0001"/>
</dbReference>
<dbReference type="InterPro" id="IPR002052">
    <property type="entry name" value="DNA_methylase_N6_adenine_CS"/>
</dbReference>
<feature type="domain" description="ParB-like N-terminal" evidence="6">
    <location>
        <begin position="36"/>
        <end position="122"/>
    </location>
</feature>
<dbReference type="Gene3D" id="3.90.1530.10">
    <property type="entry name" value="Conserved hypothetical protein from pyrococcus furiosus pfu- 392566-001, ParB domain"/>
    <property type="match status" value="1"/>
</dbReference>
<evidence type="ECO:0000313" key="7">
    <source>
        <dbReference type="EMBL" id="SOR32036.1"/>
    </source>
</evidence>
<sequence length="494" mass="53588">MFLEALVPKQPRSRRSSISAAANPTASNTFLVETIELVPSDSLTAYDRDLRQHSDKQIAQIAASLRAFGFLVPVIAAADNTIVAGHGRWLAAKHLGLPRLPVIRAGHLSPERLRAFRLADNRLAENAGWNREALAVELAELTGLELEFELELTGFETAEIDLILDPPNDKAAADPADVCPPLAAGSAVTQAGDLWQLGPHRLLYASALEADNYAMLLQGESVRMVFSDPPYNVPVSGHVCGSGKVQHREFAMASGEMSEAEFVAFLVQAMAHLRERLVPGGLMYLAMDHRHVFELSTAARQIGLEQLNICVWNKTNAGMGSFYRSKHELIFVLRKPGAAHLNTVELGRHGRYRTNVWDYAGVNTFGRHRIRELSSHPTVKPVALVIDAIKDCTRRGERVLDAFCGSGTTLIAAERAGRVGYGIELDPVYVDVAVRRWQALSGREAVHAITGASFAEQAASLARDEGRSAVISLAASQPSATMQPGMAMGEGSHV</sequence>
<dbReference type="InterPro" id="IPR015840">
    <property type="entry name" value="DNA_MeTrfase_ParB"/>
</dbReference>
<dbReference type="PRINTS" id="PR00508">
    <property type="entry name" value="S21N4MTFRASE"/>
</dbReference>
<dbReference type="InterPro" id="IPR002941">
    <property type="entry name" value="DNA_methylase_N4/N6"/>
</dbReference>
<accession>A0A2N9AXJ2</accession>
<evidence type="ECO:0000256" key="4">
    <source>
        <dbReference type="ARBA" id="ARBA00047942"/>
    </source>
</evidence>
<comment type="catalytic activity">
    <reaction evidence="4">
        <text>a 2'-deoxyadenosine in DNA + S-adenosyl-L-methionine = an N(6)-methyl-2'-deoxyadenosine in DNA + S-adenosyl-L-homocysteine + H(+)</text>
        <dbReference type="Rhea" id="RHEA:15197"/>
        <dbReference type="Rhea" id="RHEA-COMP:12418"/>
        <dbReference type="Rhea" id="RHEA-COMP:12419"/>
        <dbReference type="ChEBI" id="CHEBI:15378"/>
        <dbReference type="ChEBI" id="CHEBI:57856"/>
        <dbReference type="ChEBI" id="CHEBI:59789"/>
        <dbReference type="ChEBI" id="CHEBI:90615"/>
        <dbReference type="ChEBI" id="CHEBI:90616"/>
        <dbReference type="EC" id="2.1.1.72"/>
    </reaction>
</comment>
<dbReference type="InterPro" id="IPR003115">
    <property type="entry name" value="ParB_N"/>
</dbReference>
<dbReference type="SUPFAM" id="SSF53335">
    <property type="entry name" value="S-adenosyl-L-methionine-dependent methyltransferases"/>
    <property type="match status" value="1"/>
</dbReference>
<name>A0A2N9AXJ2_METEX</name>
<dbReference type="GO" id="GO:0032259">
    <property type="term" value="P:methylation"/>
    <property type="evidence" value="ECO:0007669"/>
    <property type="project" value="UniProtKB-KW"/>
</dbReference>
<dbReference type="Pfam" id="PF01555">
    <property type="entry name" value="N6_N4_Mtase"/>
    <property type="match status" value="1"/>
</dbReference>
<proteinExistence type="inferred from homology"/>
<dbReference type="REBASE" id="228042">
    <property type="entry name" value="M.Mex23178ORF5470P"/>
</dbReference>
<protein>
    <recommendedName>
        <fullName evidence="5">Methyltransferase</fullName>
        <ecNumber evidence="5">2.1.1.-</ecNumber>
    </recommendedName>
</protein>
<dbReference type="SUPFAM" id="SSF110849">
    <property type="entry name" value="ParB/Sulfiredoxin"/>
    <property type="match status" value="1"/>
</dbReference>
<keyword evidence="3 7" id="KW-0808">Transferase</keyword>
<dbReference type="SMART" id="SM00470">
    <property type="entry name" value="ParB"/>
    <property type="match status" value="1"/>
</dbReference>
<reference evidence="8" key="1">
    <citation type="submission" date="2017-10" db="EMBL/GenBank/DDBJ databases">
        <authorList>
            <person name="Regsiter A."/>
            <person name="William W."/>
        </authorList>
    </citation>
    <scope>NUCLEOTIDE SEQUENCE [LARGE SCALE GENOMIC DNA]</scope>
</reference>
<dbReference type="InterPro" id="IPR029063">
    <property type="entry name" value="SAM-dependent_MTases_sf"/>
</dbReference>
<comment type="similarity">
    <text evidence="1 5">Belongs to the N(4)/N(6)-methyltransferase family.</text>
</comment>
<dbReference type="GO" id="GO:0009007">
    <property type="term" value="F:site-specific DNA-methyltransferase (adenine-specific) activity"/>
    <property type="evidence" value="ECO:0007669"/>
    <property type="project" value="UniProtKB-EC"/>
</dbReference>
<dbReference type="GO" id="GO:0003677">
    <property type="term" value="F:DNA binding"/>
    <property type="evidence" value="ECO:0007669"/>
    <property type="project" value="InterPro"/>
</dbReference>
<dbReference type="CDD" id="cd16403">
    <property type="entry name" value="ParB_N_like_MT"/>
    <property type="match status" value="1"/>
</dbReference>
<dbReference type="EC" id="2.1.1.-" evidence="5"/>
<evidence type="ECO:0000313" key="8">
    <source>
        <dbReference type="Proteomes" id="UP000233769"/>
    </source>
</evidence>
<evidence type="ECO:0000256" key="1">
    <source>
        <dbReference type="ARBA" id="ARBA00006594"/>
    </source>
</evidence>
<evidence type="ECO:0000256" key="3">
    <source>
        <dbReference type="ARBA" id="ARBA00022679"/>
    </source>
</evidence>